<dbReference type="Proteomes" id="UP000655366">
    <property type="component" value="Unassembled WGS sequence"/>
</dbReference>
<reference evidence="2 3" key="1">
    <citation type="submission" date="2020-11" db="EMBL/GenBank/DDBJ databases">
        <title>Arthrobacter antarcticus sp. nov., isolated from Antarctic Soil.</title>
        <authorList>
            <person name="Li J."/>
        </authorList>
    </citation>
    <scope>NUCLEOTIDE SEQUENCE [LARGE SCALE GENOMIC DNA]</scope>
    <source>
        <strain evidence="2 3">Z1-20</strain>
    </source>
</reference>
<sequence length="166" mass="17241">MAGMAALFLGGAATALMANSSKAAVPSYYLIASLLFAGATAWWSYRNPPVLRGELRPYLYTAGAVVFALLLGGSTGILHGCVPWLALGGGVLAYGVLERVRVIVTAGATACATALLGMIITAAVWGGALQTVTAAAFVLAAHRLHLMRYGRRPPAQKVDLDSLIHF</sequence>
<gene>
    <name evidence="2" type="ORF">IV500_12055</name>
</gene>
<dbReference type="AlphaFoldDB" id="A0A931G5M6"/>
<keyword evidence="1" id="KW-0472">Membrane</keyword>
<dbReference type="EMBL" id="JADNYM010000014">
    <property type="protein sequence ID" value="MBG0740113.1"/>
    <property type="molecule type" value="Genomic_DNA"/>
</dbReference>
<name>A0A931G5M6_9MICC</name>
<comment type="caution">
    <text evidence="2">The sequence shown here is derived from an EMBL/GenBank/DDBJ whole genome shotgun (WGS) entry which is preliminary data.</text>
</comment>
<evidence type="ECO:0000313" key="2">
    <source>
        <dbReference type="EMBL" id="MBG0740113.1"/>
    </source>
</evidence>
<proteinExistence type="predicted"/>
<evidence type="ECO:0000256" key="1">
    <source>
        <dbReference type="SAM" id="Phobius"/>
    </source>
</evidence>
<accession>A0A931G5M6</accession>
<organism evidence="2 3">
    <name type="scientific">Arthrobacter terrae</name>
    <dbReference type="NCBI Taxonomy" id="2935737"/>
    <lineage>
        <taxon>Bacteria</taxon>
        <taxon>Bacillati</taxon>
        <taxon>Actinomycetota</taxon>
        <taxon>Actinomycetes</taxon>
        <taxon>Micrococcales</taxon>
        <taxon>Micrococcaceae</taxon>
        <taxon>Arthrobacter</taxon>
    </lineage>
</organism>
<dbReference type="RefSeq" id="WP_196397057.1">
    <property type="nucleotide sequence ID" value="NZ_JADNYM010000014.1"/>
</dbReference>
<keyword evidence="1" id="KW-0812">Transmembrane</keyword>
<feature type="transmembrane region" description="Helical" evidence="1">
    <location>
        <begin position="106"/>
        <end position="139"/>
    </location>
</feature>
<protein>
    <submittedName>
        <fullName evidence="2">Uncharacterized protein</fullName>
    </submittedName>
</protein>
<feature type="transmembrane region" description="Helical" evidence="1">
    <location>
        <begin position="28"/>
        <end position="45"/>
    </location>
</feature>
<evidence type="ECO:0000313" key="3">
    <source>
        <dbReference type="Proteomes" id="UP000655366"/>
    </source>
</evidence>
<keyword evidence="3" id="KW-1185">Reference proteome</keyword>
<feature type="transmembrane region" description="Helical" evidence="1">
    <location>
        <begin position="57"/>
        <end position="86"/>
    </location>
</feature>
<keyword evidence="1" id="KW-1133">Transmembrane helix</keyword>